<evidence type="ECO:0000256" key="3">
    <source>
        <dbReference type="ARBA" id="ARBA00022679"/>
    </source>
</evidence>
<dbReference type="Proteomes" id="UP000184462">
    <property type="component" value="Unassembled WGS sequence"/>
</dbReference>
<dbReference type="NCBIfam" id="TIGR03025">
    <property type="entry name" value="EPS_sugtrans"/>
    <property type="match status" value="1"/>
</dbReference>
<proteinExistence type="inferred from homology"/>
<evidence type="ECO:0000256" key="6">
    <source>
        <dbReference type="ARBA" id="ARBA00023136"/>
    </source>
</evidence>
<dbReference type="PANTHER" id="PTHR30576:SF0">
    <property type="entry name" value="UNDECAPRENYL-PHOSPHATE N-ACETYLGALACTOSAMINYL 1-PHOSPHATE TRANSFERASE-RELATED"/>
    <property type="match status" value="1"/>
</dbReference>
<dbReference type="EMBL" id="FQTW01000008">
    <property type="protein sequence ID" value="SHE90843.1"/>
    <property type="molecule type" value="Genomic_DNA"/>
</dbReference>
<evidence type="ECO:0000256" key="4">
    <source>
        <dbReference type="ARBA" id="ARBA00022692"/>
    </source>
</evidence>
<comment type="similarity">
    <text evidence="2">Belongs to the bacterial sugar transferase family.</text>
</comment>
<feature type="transmembrane region" description="Helical" evidence="7">
    <location>
        <begin position="276"/>
        <end position="300"/>
    </location>
</feature>
<dbReference type="Pfam" id="PF02397">
    <property type="entry name" value="Bac_transf"/>
    <property type="match status" value="1"/>
</dbReference>
<dbReference type="STRING" id="1155689.SAMN05444278_10861"/>
<dbReference type="InterPro" id="IPR017475">
    <property type="entry name" value="EPS_sugar_tfrase"/>
</dbReference>
<evidence type="ECO:0000256" key="5">
    <source>
        <dbReference type="ARBA" id="ARBA00022989"/>
    </source>
</evidence>
<dbReference type="RefSeq" id="WP_073193440.1">
    <property type="nucleotide sequence ID" value="NZ_FQTW01000008.1"/>
</dbReference>
<evidence type="ECO:0000256" key="1">
    <source>
        <dbReference type="ARBA" id="ARBA00004141"/>
    </source>
</evidence>
<dbReference type="GO" id="GO:0016020">
    <property type="term" value="C:membrane"/>
    <property type="evidence" value="ECO:0007669"/>
    <property type="project" value="UniProtKB-SubCell"/>
</dbReference>
<feature type="transmembrane region" description="Helical" evidence="7">
    <location>
        <begin position="48"/>
        <end position="71"/>
    </location>
</feature>
<evidence type="ECO:0000256" key="2">
    <source>
        <dbReference type="ARBA" id="ARBA00006464"/>
    </source>
</evidence>
<keyword evidence="3 9" id="KW-0808">Transferase</keyword>
<evidence type="ECO:0000313" key="9">
    <source>
        <dbReference type="EMBL" id="SHE90843.1"/>
    </source>
</evidence>
<evidence type="ECO:0000313" key="10">
    <source>
        <dbReference type="Proteomes" id="UP000184462"/>
    </source>
</evidence>
<feature type="transmembrane region" description="Helical" evidence="7">
    <location>
        <begin position="113"/>
        <end position="135"/>
    </location>
</feature>
<dbReference type="AlphaFoldDB" id="A0A1M4XBM0"/>
<dbReference type="GO" id="GO:0016780">
    <property type="term" value="F:phosphotransferase activity, for other substituted phosphate groups"/>
    <property type="evidence" value="ECO:0007669"/>
    <property type="project" value="TreeGrafter"/>
</dbReference>
<reference evidence="9 10" key="1">
    <citation type="submission" date="2016-11" db="EMBL/GenBank/DDBJ databases">
        <authorList>
            <person name="Jaros S."/>
            <person name="Januszkiewicz K."/>
            <person name="Wedrychowicz H."/>
        </authorList>
    </citation>
    <scope>NUCLEOTIDE SEQUENCE [LARGE SCALE GENOMIC DNA]</scope>
    <source>
        <strain evidence="9 10">DSM 25661</strain>
    </source>
</reference>
<feature type="domain" description="Bacterial sugar transferase" evidence="8">
    <location>
        <begin position="272"/>
        <end position="453"/>
    </location>
</feature>
<feature type="transmembrane region" description="Helical" evidence="7">
    <location>
        <begin position="16"/>
        <end position="36"/>
    </location>
</feature>
<dbReference type="PANTHER" id="PTHR30576">
    <property type="entry name" value="COLANIC BIOSYNTHESIS UDP-GLUCOSE LIPID CARRIER TRANSFERASE"/>
    <property type="match status" value="1"/>
</dbReference>
<evidence type="ECO:0000256" key="7">
    <source>
        <dbReference type="SAM" id="Phobius"/>
    </source>
</evidence>
<keyword evidence="4 7" id="KW-0812">Transmembrane</keyword>
<dbReference type="OrthoDB" id="9808602at2"/>
<keyword evidence="6 7" id="KW-0472">Membrane</keyword>
<dbReference type="InterPro" id="IPR003362">
    <property type="entry name" value="Bact_transf"/>
</dbReference>
<accession>A0A1M4XBM0</accession>
<protein>
    <submittedName>
        <fullName evidence="9">Exopolysaccharide biosynthesis polyprenyl glycosylphosphotransferase</fullName>
    </submittedName>
</protein>
<feature type="transmembrane region" description="Helical" evidence="7">
    <location>
        <begin position="83"/>
        <end position="101"/>
    </location>
</feature>
<comment type="subcellular location">
    <subcellularLocation>
        <location evidence="1">Membrane</location>
        <topology evidence="1">Multi-pass membrane protein</topology>
    </subcellularLocation>
</comment>
<gene>
    <name evidence="9" type="ORF">SAMN05444278_10861</name>
</gene>
<evidence type="ECO:0000259" key="8">
    <source>
        <dbReference type="Pfam" id="PF02397"/>
    </source>
</evidence>
<name>A0A1M4XBM0_9FLAO</name>
<sequence length="458" mass="53413">MPLKKGTHFEISERKILLRIIDIIVAWSCLYVVSRFDFFNYFTFYQSYAINIVVLAFYIFSFGTVFEIYHLRNAESRFTTAKNLLLTTFFTVAFYLFTPILTPQLPENRLQILIFFVVIYISIFIWRIAYIGLIASPRFYKRALLIGDDFDADSIKKELQIFDPNYEVVGYFSQQPQNAEKCIEFDKNNLEKLLEDYKISEIVVTNSFRGVSTELQKLLLPLLQIGYPIKSYSHVYEELTNKVPVQHIGNDFYCYFPFSRNNQNKLYLLFLRSLDITVSTLGLLSASLLLPIVLIGNLVANRGPLFYSQKRIGKNGKAFKIIKLRSMIKNAEIYGAQWATKNDMRITKFGKFLRKTRLDEIPQFINILKGDMSLIGPRPERPEFVKELAKTIPFYEIRHVIKPGVTGWAQVNAKYASSDAETIEKLQYDLYYIKHRSAFIDFRIIVKTLSTVIFFRGQ</sequence>
<organism evidence="9 10">
    <name type="scientific">Psychroflexus salarius</name>
    <dbReference type="NCBI Taxonomy" id="1155689"/>
    <lineage>
        <taxon>Bacteria</taxon>
        <taxon>Pseudomonadati</taxon>
        <taxon>Bacteroidota</taxon>
        <taxon>Flavobacteriia</taxon>
        <taxon>Flavobacteriales</taxon>
        <taxon>Flavobacteriaceae</taxon>
        <taxon>Psychroflexus</taxon>
    </lineage>
</organism>
<dbReference type="Gene3D" id="3.40.50.720">
    <property type="entry name" value="NAD(P)-binding Rossmann-like Domain"/>
    <property type="match status" value="1"/>
</dbReference>
<keyword evidence="10" id="KW-1185">Reference proteome</keyword>
<keyword evidence="5 7" id="KW-1133">Transmembrane helix</keyword>